<name>A0A5B7H407_PORTR</name>
<comment type="caution">
    <text evidence="1">The sequence shown here is derived from an EMBL/GenBank/DDBJ whole genome shotgun (WGS) entry which is preliminary data.</text>
</comment>
<proteinExistence type="predicted"/>
<keyword evidence="2" id="KW-1185">Reference proteome</keyword>
<dbReference type="EMBL" id="VSRR010022585">
    <property type="protein sequence ID" value="MPC64793.1"/>
    <property type="molecule type" value="Genomic_DNA"/>
</dbReference>
<sequence length="138" mass="14769">MFPRFLLRCSLPNPLLENRSTKLSKIMLLASSASSPPSRPPSLPLLASPPCSRHALATPQSTQALEASWKNCLGLLEGEKNTPVRECRGNSSFRDDGKVFASAIVKACEGHVIMLSHVACNAAGSCRTGGALMRRLLP</sequence>
<reference evidence="1 2" key="1">
    <citation type="submission" date="2019-05" db="EMBL/GenBank/DDBJ databases">
        <title>Another draft genome of Portunus trituberculatus and its Hox gene families provides insights of decapod evolution.</title>
        <authorList>
            <person name="Jeong J.-H."/>
            <person name="Song I."/>
            <person name="Kim S."/>
            <person name="Choi T."/>
            <person name="Kim D."/>
            <person name="Ryu S."/>
            <person name="Kim W."/>
        </authorList>
    </citation>
    <scope>NUCLEOTIDE SEQUENCE [LARGE SCALE GENOMIC DNA]</scope>
    <source>
        <tissue evidence="1">Muscle</tissue>
    </source>
</reference>
<evidence type="ECO:0000313" key="2">
    <source>
        <dbReference type="Proteomes" id="UP000324222"/>
    </source>
</evidence>
<accession>A0A5B7H407</accession>
<evidence type="ECO:0000313" key="1">
    <source>
        <dbReference type="EMBL" id="MPC64793.1"/>
    </source>
</evidence>
<organism evidence="1 2">
    <name type="scientific">Portunus trituberculatus</name>
    <name type="common">Swimming crab</name>
    <name type="synonym">Neptunus trituberculatus</name>
    <dbReference type="NCBI Taxonomy" id="210409"/>
    <lineage>
        <taxon>Eukaryota</taxon>
        <taxon>Metazoa</taxon>
        <taxon>Ecdysozoa</taxon>
        <taxon>Arthropoda</taxon>
        <taxon>Crustacea</taxon>
        <taxon>Multicrustacea</taxon>
        <taxon>Malacostraca</taxon>
        <taxon>Eumalacostraca</taxon>
        <taxon>Eucarida</taxon>
        <taxon>Decapoda</taxon>
        <taxon>Pleocyemata</taxon>
        <taxon>Brachyura</taxon>
        <taxon>Eubrachyura</taxon>
        <taxon>Portunoidea</taxon>
        <taxon>Portunidae</taxon>
        <taxon>Portuninae</taxon>
        <taxon>Portunus</taxon>
    </lineage>
</organism>
<gene>
    <name evidence="1" type="ORF">E2C01_058914</name>
</gene>
<dbReference type="AlphaFoldDB" id="A0A5B7H407"/>
<protein>
    <submittedName>
        <fullName evidence="1">Uncharacterized protein</fullName>
    </submittedName>
</protein>
<dbReference type="Proteomes" id="UP000324222">
    <property type="component" value="Unassembled WGS sequence"/>
</dbReference>